<gene>
    <name evidence="2" type="ordered locus">Os06g0270982</name>
    <name evidence="2" type="ORF">OSNPB_060270982</name>
</gene>
<dbReference type="AlphaFoldDB" id="A0A0P0WV95"/>
<feature type="region of interest" description="Disordered" evidence="1">
    <location>
        <begin position="1"/>
        <end position="109"/>
    </location>
</feature>
<evidence type="ECO:0000256" key="1">
    <source>
        <dbReference type="SAM" id="MobiDB-lite"/>
    </source>
</evidence>
<dbReference type="InParanoid" id="A0A0P0WV95"/>
<reference evidence="2 3" key="2">
    <citation type="journal article" date="2013" name="Plant Cell Physiol.">
        <title>Rice Annotation Project Database (RAP-DB): an integrative and interactive database for rice genomics.</title>
        <authorList>
            <person name="Sakai H."/>
            <person name="Lee S.S."/>
            <person name="Tanaka T."/>
            <person name="Numa H."/>
            <person name="Kim J."/>
            <person name="Kawahara Y."/>
            <person name="Wakimoto H."/>
            <person name="Yang C.C."/>
            <person name="Iwamoto M."/>
            <person name="Abe T."/>
            <person name="Yamada Y."/>
            <person name="Muto A."/>
            <person name="Inokuchi H."/>
            <person name="Ikemura T."/>
            <person name="Matsumoto T."/>
            <person name="Sasaki T."/>
            <person name="Itoh T."/>
        </authorList>
    </citation>
    <scope>NUCLEOTIDE SEQUENCE [LARGE SCALE GENOMIC DNA]</scope>
    <source>
        <strain evidence="3">cv. Nipponbare</strain>
    </source>
</reference>
<feature type="compositionally biased region" description="Polar residues" evidence="1">
    <location>
        <begin position="41"/>
        <end position="51"/>
    </location>
</feature>
<organism evidence="2 3">
    <name type="scientific">Oryza sativa subsp. japonica</name>
    <name type="common">Rice</name>
    <dbReference type="NCBI Taxonomy" id="39947"/>
    <lineage>
        <taxon>Eukaryota</taxon>
        <taxon>Viridiplantae</taxon>
        <taxon>Streptophyta</taxon>
        <taxon>Embryophyta</taxon>
        <taxon>Tracheophyta</taxon>
        <taxon>Spermatophyta</taxon>
        <taxon>Magnoliopsida</taxon>
        <taxon>Liliopsida</taxon>
        <taxon>Poales</taxon>
        <taxon>Poaceae</taxon>
        <taxon>BOP clade</taxon>
        <taxon>Oryzoideae</taxon>
        <taxon>Oryzeae</taxon>
        <taxon>Oryzinae</taxon>
        <taxon>Oryza</taxon>
        <taxon>Oryza sativa</taxon>
    </lineage>
</organism>
<reference evidence="3" key="1">
    <citation type="journal article" date="2005" name="Nature">
        <title>The map-based sequence of the rice genome.</title>
        <authorList>
            <consortium name="International rice genome sequencing project (IRGSP)"/>
            <person name="Matsumoto T."/>
            <person name="Wu J."/>
            <person name="Kanamori H."/>
            <person name="Katayose Y."/>
            <person name="Fujisawa M."/>
            <person name="Namiki N."/>
            <person name="Mizuno H."/>
            <person name="Yamamoto K."/>
            <person name="Antonio B.A."/>
            <person name="Baba T."/>
            <person name="Sakata K."/>
            <person name="Nagamura Y."/>
            <person name="Aoki H."/>
            <person name="Arikawa K."/>
            <person name="Arita K."/>
            <person name="Bito T."/>
            <person name="Chiden Y."/>
            <person name="Fujitsuka N."/>
            <person name="Fukunaka R."/>
            <person name="Hamada M."/>
            <person name="Harada C."/>
            <person name="Hayashi A."/>
            <person name="Hijishita S."/>
            <person name="Honda M."/>
            <person name="Hosokawa S."/>
            <person name="Ichikawa Y."/>
            <person name="Idonuma A."/>
            <person name="Iijima M."/>
            <person name="Ikeda M."/>
            <person name="Ikeno M."/>
            <person name="Ito K."/>
            <person name="Ito S."/>
            <person name="Ito T."/>
            <person name="Ito Y."/>
            <person name="Ito Y."/>
            <person name="Iwabuchi A."/>
            <person name="Kamiya K."/>
            <person name="Karasawa W."/>
            <person name="Kurita K."/>
            <person name="Katagiri S."/>
            <person name="Kikuta A."/>
            <person name="Kobayashi H."/>
            <person name="Kobayashi N."/>
            <person name="Machita K."/>
            <person name="Maehara T."/>
            <person name="Masukawa M."/>
            <person name="Mizubayashi T."/>
            <person name="Mukai Y."/>
            <person name="Nagasaki H."/>
            <person name="Nagata Y."/>
            <person name="Naito S."/>
            <person name="Nakashima M."/>
            <person name="Nakama Y."/>
            <person name="Nakamichi Y."/>
            <person name="Nakamura M."/>
            <person name="Meguro A."/>
            <person name="Negishi M."/>
            <person name="Ohta I."/>
            <person name="Ohta T."/>
            <person name="Okamoto M."/>
            <person name="Ono N."/>
            <person name="Saji S."/>
            <person name="Sakaguchi M."/>
            <person name="Sakai K."/>
            <person name="Shibata M."/>
            <person name="Shimokawa T."/>
            <person name="Song J."/>
            <person name="Takazaki Y."/>
            <person name="Terasawa K."/>
            <person name="Tsugane M."/>
            <person name="Tsuji K."/>
            <person name="Ueda S."/>
            <person name="Waki K."/>
            <person name="Yamagata H."/>
            <person name="Yamamoto M."/>
            <person name="Yamamoto S."/>
            <person name="Yamane H."/>
            <person name="Yoshiki S."/>
            <person name="Yoshihara R."/>
            <person name="Yukawa K."/>
            <person name="Zhong H."/>
            <person name="Yano M."/>
            <person name="Yuan Q."/>
            <person name="Ouyang S."/>
            <person name="Liu J."/>
            <person name="Jones K.M."/>
            <person name="Gansberger K."/>
            <person name="Moffat K."/>
            <person name="Hill J."/>
            <person name="Bera J."/>
            <person name="Fadrosh D."/>
            <person name="Jin S."/>
            <person name="Johri S."/>
            <person name="Kim M."/>
            <person name="Overton L."/>
            <person name="Reardon M."/>
            <person name="Tsitrin T."/>
            <person name="Vuong H."/>
            <person name="Weaver B."/>
            <person name="Ciecko A."/>
            <person name="Tallon L."/>
            <person name="Jackson J."/>
            <person name="Pai G."/>
            <person name="Aken S.V."/>
            <person name="Utterback T."/>
            <person name="Reidmuller S."/>
            <person name="Feldblyum T."/>
            <person name="Hsiao J."/>
            <person name="Zismann V."/>
            <person name="Iobst S."/>
            <person name="de Vazeille A.R."/>
            <person name="Buell C.R."/>
            <person name="Ying K."/>
            <person name="Li Y."/>
            <person name="Lu T."/>
            <person name="Huang Y."/>
            <person name="Zhao Q."/>
            <person name="Feng Q."/>
            <person name="Zhang L."/>
            <person name="Zhu J."/>
            <person name="Weng Q."/>
            <person name="Mu J."/>
            <person name="Lu Y."/>
            <person name="Fan D."/>
            <person name="Liu Y."/>
            <person name="Guan J."/>
            <person name="Zhang Y."/>
            <person name="Yu S."/>
            <person name="Liu X."/>
            <person name="Zhang Y."/>
            <person name="Hong G."/>
            <person name="Han B."/>
            <person name="Choisne N."/>
            <person name="Demange N."/>
            <person name="Orjeda G."/>
            <person name="Samain S."/>
            <person name="Cattolico L."/>
            <person name="Pelletier E."/>
            <person name="Couloux A."/>
            <person name="Segurens B."/>
            <person name="Wincker P."/>
            <person name="D'Hont A."/>
            <person name="Scarpelli C."/>
            <person name="Weissenbach J."/>
            <person name="Salanoubat M."/>
            <person name="Quetier F."/>
            <person name="Yu Y."/>
            <person name="Kim H.R."/>
            <person name="Rambo T."/>
            <person name="Currie J."/>
            <person name="Collura K."/>
            <person name="Luo M."/>
            <person name="Yang T."/>
            <person name="Ammiraju J.S.S."/>
            <person name="Engler F."/>
            <person name="Soderlund C."/>
            <person name="Wing R.A."/>
            <person name="Palmer L.E."/>
            <person name="de la Bastide M."/>
            <person name="Spiegel L."/>
            <person name="Nascimento L."/>
            <person name="Zutavern T."/>
            <person name="O'Shaughnessy A."/>
            <person name="Dike S."/>
            <person name="Dedhia N."/>
            <person name="Preston R."/>
            <person name="Balija V."/>
            <person name="McCombie W.R."/>
            <person name="Chow T."/>
            <person name="Chen H."/>
            <person name="Chung M."/>
            <person name="Chen C."/>
            <person name="Shaw J."/>
            <person name="Wu H."/>
            <person name="Hsiao K."/>
            <person name="Chao Y."/>
            <person name="Chu M."/>
            <person name="Cheng C."/>
            <person name="Hour A."/>
            <person name="Lee P."/>
            <person name="Lin S."/>
            <person name="Lin Y."/>
            <person name="Liou J."/>
            <person name="Liu S."/>
            <person name="Hsing Y."/>
            <person name="Raghuvanshi S."/>
            <person name="Mohanty A."/>
            <person name="Bharti A.K."/>
            <person name="Gaur A."/>
            <person name="Gupta V."/>
            <person name="Kumar D."/>
            <person name="Ravi V."/>
            <person name="Vij S."/>
            <person name="Kapur A."/>
            <person name="Khurana P."/>
            <person name="Khurana P."/>
            <person name="Khurana J.P."/>
            <person name="Tyagi A.K."/>
            <person name="Gaikwad K."/>
            <person name="Singh A."/>
            <person name="Dalal V."/>
            <person name="Srivastava S."/>
            <person name="Dixit A."/>
            <person name="Pal A.K."/>
            <person name="Ghazi I.A."/>
            <person name="Yadav M."/>
            <person name="Pandit A."/>
            <person name="Bhargava A."/>
            <person name="Sureshbabu K."/>
            <person name="Batra K."/>
            <person name="Sharma T.R."/>
            <person name="Mohapatra T."/>
            <person name="Singh N.K."/>
            <person name="Messing J."/>
            <person name="Nelson A.B."/>
            <person name="Fuks G."/>
            <person name="Kavchok S."/>
            <person name="Keizer G."/>
            <person name="Linton E."/>
            <person name="Llaca V."/>
            <person name="Song R."/>
            <person name="Tanyolac B."/>
            <person name="Young S."/>
            <person name="Ho-Il K."/>
            <person name="Hahn J.H."/>
            <person name="Sangsakoo G."/>
            <person name="Vanavichit A."/>
            <person name="de Mattos Luiz.A.T."/>
            <person name="Zimmer P.D."/>
            <person name="Malone G."/>
            <person name="Dellagostin O."/>
            <person name="de Oliveira A.C."/>
            <person name="Bevan M."/>
            <person name="Bancroft I."/>
            <person name="Minx P."/>
            <person name="Cordum H."/>
            <person name="Wilson R."/>
            <person name="Cheng Z."/>
            <person name="Jin W."/>
            <person name="Jiang J."/>
            <person name="Leong S.A."/>
            <person name="Iwama H."/>
            <person name="Gojobori T."/>
            <person name="Itoh T."/>
            <person name="Niimura Y."/>
            <person name="Fujii Y."/>
            <person name="Habara T."/>
            <person name="Sakai H."/>
            <person name="Sato Y."/>
            <person name="Wilson G."/>
            <person name="Kumar K."/>
            <person name="McCouch S."/>
            <person name="Juretic N."/>
            <person name="Hoen D."/>
            <person name="Wright S."/>
            <person name="Bruskiewich R."/>
            <person name="Bureau T."/>
            <person name="Miyao A."/>
            <person name="Hirochika H."/>
            <person name="Nishikawa T."/>
            <person name="Kadowaki K."/>
            <person name="Sugiura M."/>
            <person name="Burr B."/>
            <person name="Sasaki T."/>
        </authorList>
    </citation>
    <scope>NUCLEOTIDE SEQUENCE [LARGE SCALE GENOMIC DNA]</scope>
    <source>
        <strain evidence="3">cv. Nipponbare</strain>
    </source>
</reference>
<proteinExistence type="predicted"/>
<protein>
    <submittedName>
        <fullName evidence="2">Os06g0270982 protein</fullName>
    </submittedName>
</protein>
<dbReference type="Proteomes" id="UP000059680">
    <property type="component" value="Chromosome 6"/>
</dbReference>
<name>A0A0P0WV95_ORYSJ</name>
<evidence type="ECO:0000313" key="3">
    <source>
        <dbReference type="Proteomes" id="UP000059680"/>
    </source>
</evidence>
<sequence>MASRESSQSDTSRSIFRPSSDARHRGPTGHSFTGDIRLQPSKHSGSSSTKELTIMPSLESMLALVSHARSQSGPVGSGSSMGGFRSARVSRSPGKPSTSNGSDGEPTRACGLCAVTAPATYVAKALMP</sequence>
<dbReference type="EMBL" id="AP014962">
    <property type="protein sequence ID" value="BAS97187.1"/>
    <property type="molecule type" value="Genomic_DNA"/>
</dbReference>
<dbReference type="Gramene" id="Os06t0270982-00">
    <property type="protein sequence ID" value="Os06t0270982-00"/>
    <property type="gene ID" value="Os06g0270982"/>
</dbReference>
<dbReference type="PaxDb" id="39947-A0A0P0WV95"/>
<keyword evidence="3" id="KW-1185">Reference proteome</keyword>
<accession>A0A0P0WV95</accession>
<reference evidence="2 3" key="3">
    <citation type="journal article" date="2013" name="Rice">
        <title>Improvement of the Oryza sativa Nipponbare reference genome using next generation sequence and optical map data.</title>
        <authorList>
            <person name="Kawahara Y."/>
            <person name="de la Bastide M."/>
            <person name="Hamilton J.P."/>
            <person name="Kanamori H."/>
            <person name="McCombie W.R."/>
            <person name="Ouyang S."/>
            <person name="Schwartz D.C."/>
            <person name="Tanaka T."/>
            <person name="Wu J."/>
            <person name="Zhou S."/>
            <person name="Childs K.L."/>
            <person name="Davidson R.M."/>
            <person name="Lin H."/>
            <person name="Quesada-Ocampo L."/>
            <person name="Vaillancourt B."/>
            <person name="Sakai H."/>
            <person name="Lee S.S."/>
            <person name="Kim J."/>
            <person name="Numa H."/>
            <person name="Itoh T."/>
            <person name="Buell C.R."/>
            <person name="Matsumoto T."/>
        </authorList>
    </citation>
    <scope>NUCLEOTIDE SEQUENCE [LARGE SCALE GENOMIC DNA]</scope>
    <source>
        <strain evidence="3">cv. Nipponbare</strain>
    </source>
</reference>
<feature type="compositionally biased region" description="Low complexity" evidence="1">
    <location>
        <begin position="1"/>
        <end position="14"/>
    </location>
</feature>
<evidence type="ECO:0000313" key="2">
    <source>
        <dbReference type="EMBL" id="BAS97187.1"/>
    </source>
</evidence>